<comment type="cofactor">
    <cofactor evidence="1">
        <name>Fe(2+)</name>
        <dbReference type="ChEBI" id="CHEBI:29033"/>
    </cofactor>
</comment>
<keyword evidence="3" id="KW-1185">Reference proteome</keyword>
<name>A0A6L9EIC8_9FLAO</name>
<feature type="transmembrane region" description="Helical" evidence="1">
    <location>
        <begin position="77"/>
        <end position="104"/>
    </location>
</feature>
<keyword evidence="1" id="KW-0812">Transmembrane</keyword>
<keyword evidence="1" id="KW-0408">Iron</keyword>
<keyword evidence="1 2" id="KW-0560">Oxidoreductase</keyword>
<dbReference type="GO" id="GO:0003834">
    <property type="term" value="F:beta-carotene 15,15'-dioxygenase activity"/>
    <property type="evidence" value="ECO:0007669"/>
    <property type="project" value="UniProtKB-EC"/>
</dbReference>
<gene>
    <name evidence="2" type="ORF">GTQ38_19715</name>
</gene>
<dbReference type="GO" id="GO:0005506">
    <property type="term" value="F:iron ion binding"/>
    <property type="evidence" value="ECO:0007669"/>
    <property type="project" value="UniProtKB-UniRule"/>
</dbReference>
<organism evidence="2 3">
    <name type="scientific">Poritiphilus flavus</name>
    <dbReference type="NCBI Taxonomy" id="2697053"/>
    <lineage>
        <taxon>Bacteria</taxon>
        <taxon>Pseudomonadati</taxon>
        <taxon>Bacteroidota</taxon>
        <taxon>Flavobacteriia</taxon>
        <taxon>Flavobacteriales</taxon>
        <taxon>Flavobacteriaceae</taxon>
        <taxon>Poritiphilus</taxon>
    </lineage>
</organism>
<protein>
    <recommendedName>
        <fullName evidence="1">Probable beta-carotene 15,15'-dioxygenase</fullName>
        <ecNumber evidence="1">1.13.11.63</ecNumber>
    </recommendedName>
</protein>
<evidence type="ECO:0000313" key="3">
    <source>
        <dbReference type="Proteomes" id="UP000475249"/>
    </source>
</evidence>
<feature type="transmembrane region" description="Helical" evidence="1">
    <location>
        <begin position="192"/>
        <end position="217"/>
    </location>
</feature>
<dbReference type="HAMAP" id="MF_02093">
    <property type="entry name" value="Beta_carotene_diox"/>
    <property type="match status" value="1"/>
</dbReference>
<keyword evidence="1" id="KW-0479">Metal-binding</keyword>
<feature type="transmembrane region" description="Helical" evidence="1">
    <location>
        <begin position="248"/>
        <end position="265"/>
    </location>
</feature>
<dbReference type="EMBL" id="WXYO01000009">
    <property type="protein sequence ID" value="NAS14248.1"/>
    <property type="molecule type" value="Genomic_DNA"/>
</dbReference>
<feature type="transmembrane region" description="Helical" evidence="1">
    <location>
        <begin position="125"/>
        <end position="141"/>
    </location>
</feature>
<feature type="transmembrane region" description="Helical" evidence="1">
    <location>
        <begin position="272"/>
        <end position="291"/>
    </location>
</feature>
<dbReference type="RefSeq" id="WP_161437293.1">
    <property type="nucleotide sequence ID" value="NZ_WXYO01000009.1"/>
</dbReference>
<sequence>MQNQLPEIVKLKNWMLVGTFFALWISVYFNKATEEVLAYVLILSFGILHGSNDIKLIRATSYNENAPGMMKVLLCYLGFIAMVIALLKFLPLVLIGVFLIFSAYHFGEQHWNGGLSGSRISKTTLYVNYGLLVLTILFHAHGKEVENILLKLTDFVVPAAIWRSLLFILLITFVLQYILKFKQKVSTRFRELLILLVLYIVFNTASLLWSFAIYFIIWHSVPSLSDQIQYLYGELSWKNFFKYFRTSFWYWAAAVVSLFGLFLFFSKAFDEVVPMLFAFIIAITFPHVLVIDKLRRS</sequence>
<dbReference type="GO" id="GO:0005886">
    <property type="term" value="C:plasma membrane"/>
    <property type="evidence" value="ECO:0007669"/>
    <property type="project" value="UniProtKB-SubCell"/>
</dbReference>
<comment type="subcellular location">
    <subcellularLocation>
        <location evidence="1">Cell membrane</location>
        <topology evidence="1">Multi-pass membrane protein</topology>
    </subcellularLocation>
</comment>
<dbReference type="Proteomes" id="UP000475249">
    <property type="component" value="Unassembled WGS sequence"/>
</dbReference>
<dbReference type="Pfam" id="PF15461">
    <property type="entry name" value="BCD"/>
    <property type="match status" value="1"/>
</dbReference>
<comment type="caution">
    <text evidence="1">Lacks conserved residue(s) required for the propagation of feature annotation.</text>
</comment>
<dbReference type="InterPro" id="IPR022270">
    <property type="entry name" value="Blh_diox"/>
</dbReference>
<dbReference type="EC" id="1.13.11.63" evidence="1"/>
<comment type="function">
    <text evidence="1">Catalyzes the cleavage of beta-carotene at its central double bond (15,15') to yield two molecules of all-trans-retinal.</text>
</comment>
<evidence type="ECO:0000256" key="1">
    <source>
        <dbReference type="HAMAP-Rule" id="MF_02093"/>
    </source>
</evidence>
<dbReference type="NCBIfam" id="TIGR03753">
    <property type="entry name" value="blh_monoox"/>
    <property type="match status" value="1"/>
</dbReference>
<dbReference type="GO" id="GO:0016121">
    <property type="term" value="P:carotene catabolic process"/>
    <property type="evidence" value="ECO:0007669"/>
    <property type="project" value="UniProtKB-UniRule"/>
</dbReference>
<keyword evidence="1" id="KW-0472">Membrane</keyword>
<feature type="transmembrane region" description="Helical" evidence="1">
    <location>
        <begin position="12"/>
        <end position="29"/>
    </location>
</feature>
<dbReference type="GO" id="GO:0010436">
    <property type="term" value="F:carotenoid dioxygenase activity"/>
    <property type="evidence" value="ECO:0007669"/>
    <property type="project" value="UniProtKB-UniRule"/>
</dbReference>
<feature type="transmembrane region" description="Helical" evidence="1">
    <location>
        <begin position="161"/>
        <end position="180"/>
    </location>
</feature>
<evidence type="ECO:0000313" key="2">
    <source>
        <dbReference type="EMBL" id="NAS14248.1"/>
    </source>
</evidence>
<comment type="caution">
    <text evidence="2">The sequence shown here is derived from an EMBL/GenBank/DDBJ whole genome shotgun (WGS) entry which is preliminary data.</text>
</comment>
<keyword evidence="1" id="KW-1133">Transmembrane helix</keyword>
<proteinExistence type="inferred from homology"/>
<keyword evidence="1" id="KW-1003">Cell membrane</keyword>
<reference evidence="2 3" key="1">
    <citation type="submission" date="2020-01" db="EMBL/GenBank/DDBJ databases">
        <title>Bacteria diversity of Porities sp.</title>
        <authorList>
            <person name="Wang G."/>
        </authorList>
    </citation>
    <scope>NUCLEOTIDE SEQUENCE [LARGE SCALE GENOMIC DNA]</scope>
    <source>
        <strain evidence="2 3">R33</strain>
    </source>
</reference>
<comment type="catalytic activity">
    <reaction evidence="1">
        <text>all-trans-beta-carotene + O2 = 2 all-trans-retinal</text>
        <dbReference type="Rhea" id="RHEA:32887"/>
        <dbReference type="ChEBI" id="CHEBI:15379"/>
        <dbReference type="ChEBI" id="CHEBI:17579"/>
        <dbReference type="ChEBI" id="CHEBI:17898"/>
        <dbReference type="EC" id="1.13.11.63"/>
    </reaction>
</comment>
<accession>A0A6L9EIC8</accession>
<dbReference type="AlphaFoldDB" id="A0A6L9EIC8"/>
<comment type="similarity">
    <text evidence="1">Belongs to the Brp/Blh beta-carotene diooxygenase family.</text>
</comment>
<keyword evidence="1 2" id="KW-0223">Dioxygenase</keyword>